<dbReference type="SMART" id="SM00671">
    <property type="entry name" value="SEL1"/>
    <property type="match status" value="3"/>
</dbReference>
<dbReference type="Gene3D" id="1.25.40.10">
    <property type="entry name" value="Tetratricopeptide repeat domain"/>
    <property type="match status" value="1"/>
</dbReference>
<evidence type="ECO:0000256" key="1">
    <source>
        <dbReference type="ARBA" id="ARBA00038101"/>
    </source>
</evidence>
<dbReference type="Proteomes" id="UP001470230">
    <property type="component" value="Unassembled WGS sequence"/>
</dbReference>
<dbReference type="EMBL" id="JAPFFF010000065">
    <property type="protein sequence ID" value="KAK8836532.1"/>
    <property type="molecule type" value="Genomic_DNA"/>
</dbReference>
<organism evidence="2 3">
    <name type="scientific">Tritrichomonas musculus</name>
    <dbReference type="NCBI Taxonomy" id="1915356"/>
    <lineage>
        <taxon>Eukaryota</taxon>
        <taxon>Metamonada</taxon>
        <taxon>Parabasalia</taxon>
        <taxon>Tritrichomonadida</taxon>
        <taxon>Tritrichomonadidae</taxon>
        <taxon>Tritrichomonas</taxon>
    </lineage>
</organism>
<dbReference type="PANTHER" id="PTHR11102:SF147">
    <property type="entry name" value="SEL1L ADAPTOR SUBUNIT OF ERAD E3 UBIQUITIN LIGASE"/>
    <property type="match status" value="1"/>
</dbReference>
<evidence type="ECO:0000313" key="2">
    <source>
        <dbReference type="EMBL" id="KAK8836532.1"/>
    </source>
</evidence>
<dbReference type="Pfam" id="PF08238">
    <property type="entry name" value="Sel1"/>
    <property type="match status" value="4"/>
</dbReference>
<proteinExistence type="inferred from homology"/>
<dbReference type="PANTHER" id="PTHR11102">
    <property type="entry name" value="SEL-1-LIKE PROTEIN"/>
    <property type="match status" value="1"/>
</dbReference>
<accession>A0ABR2GSJ0</accession>
<dbReference type="InterPro" id="IPR006597">
    <property type="entry name" value="Sel1-like"/>
</dbReference>
<protein>
    <submittedName>
        <fullName evidence="2">Uncharacterized protein</fullName>
    </submittedName>
</protein>
<name>A0ABR2GSJ0_9EUKA</name>
<dbReference type="InterPro" id="IPR011990">
    <property type="entry name" value="TPR-like_helical_dom_sf"/>
</dbReference>
<keyword evidence="3" id="KW-1185">Reference proteome</keyword>
<comment type="caution">
    <text evidence="2">The sequence shown here is derived from an EMBL/GenBank/DDBJ whole genome shotgun (WGS) entry which is preliminary data.</text>
</comment>
<gene>
    <name evidence="2" type="ORF">M9Y10_037792</name>
</gene>
<dbReference type="SUPFAM" id="SSF81901">
    <property type="entry name" value="HCP-like"/>
    <property type="match status" value="1"/>
</dbReference>
<evidence type="ECO:0000313" key="3">
    <source>
        <dbReference type="Proteomes" id="UP001470230"/>
    </source>
</evidence>
<reference evidence="2 3" key="1">
    <citation type="submission" date="2024-04" db="EMBL/GenBank/DDBJ databases">
        <title>Tritrichomonas musculus Genome.</title>
        <authorList>
            <person name="Alves-Ferreira E."/>
            <person name="Grigg M."/>
            <person name="Lorenzi H."/>
            <person name="Galac M."/>
        </authorList>
    </citation>
    <scope>NUCLEOTIDE SEQUENCE [LARGE SCALE GENOMIC DNA]</scope>
    <source>
        <strain evidence="2 3">EAF2021</strain>
    </source>
</reference>
<sequence>MHDMNLELCKYITRDINKSIYYLQLAANQDNRNSQFVLGCIYYEGLITNYDIEKAIHYFKEVSCFNNQYAKNNLGIIYKTGQGVEANPSGSIVYFEEAIRQKSDKVAMFNLAHIYFYEEAGISNLDKAIELLVKSTLQNTIYSLDLLCLAVIKKYESPDIFKIYDFFRTIDYENSWILSKKVIHKIESLNLMESIYYDCLYDYLKGINLVYYGNKIENQTRKKKIEIIDHRPVINEFFYEGLGDIEI</sequence>
<dbReference type="InterPro" id="IPR050767">
    <property type="entry name" value="Sel1_AlgK"/>
</dbReference>
<comment type="similarity">
    <text evidence="1">Belongs to the sel-1 family.</text>
</comment>